<dbReference type="RefSeq" id="WP_132426327.1">
    <property type="nucleotide sequence ID" value="NZ_SMFZ01000001.1"/>
</dbReference>
<dbReference type="Pfam" id="PF03358">
    <property type="entry name" value="FMN_red"/>
    <property type="match status" value="1"/>
</dbReference>
<protein>
    <submittedName>
        <fullName evidence="2">NAD(P)H-dependent FMN reductase</fullName>
    </submittedName>
</protein>
<feature type="domain" description="NADPH-dependent FMN reductase-like" evidence="1">
    <location>
        <begin position="5"/>
        <end position="143"/>
    </location>
</feature>
<name>A0A4R1IAU2_PSEEN</name>
<organism evidence="2 3">
    <name type="scientific">Pseudonocardia endophytica</name>
    <dbReference type="NCBI Taxonomy" id="401976"/>
    <lineage>
        <taxon>Bacteria</taxon>
        <taxon>Bacillati</taxon>
        <taxon>Actinomycetota</taxon>
        <taxon>Actinomycetes</taxon>
        <taxon>Pseudonocardiales</taxon>
        <taxon>Pseudonocardiaceae</taxon>
        <taxon>Pseudonocardia</taxon>
    </lineage>
</organism>
<proteinExistence type="predicted"/>
<dbReference type="OrthoDB" id="9812295at2"/>
<accession>A0A4R1IAU2</accession>
<dbReference type="Gene3D" id="3.40.50.360">
    <property type="match status" value="1"/>
</dbReference>
<dbReference type="InterPro" id="IPR005025">
    <property type="entry name" value="FMN_Rdtase-like_dom"/>
</dbReference>
<evidence type="ECO:0000259" key="1">
    <source>
        <dbReference type="Pfam" id="PF03358"/>
    </source>
</evidence>
<dbReference type="PANTHER" id="PTHR30543">
    <property type="entry name" value="CHROMATE REDUCTASE"/>
    <property type="match status" value="1"/>
</dbReference>
<evidence type="ECO:0000313" key="2">
    <source>
        <dbReference type="EMBL" id="TCK27492.1"/>
    </source>
</evidence>
<dbReference type="GO" id="GO:0005829">
    <property type="term" value="C:cytosol"/>
    <property type="evidence" value="ECO:0007669"/>
    <property type="project" value="TreeGrafter"/>
</dbReference>
<dbReference type="InterPro" id="IPR050712">
    <property type="entry name" value="NAD(P)H-dep_reductase"/>
</dbReference>
<comment type="caution">
    <text evidence="2">The sequence shown here is derived from an EMBL/GenBank/DDBJ whole genome shotgun (WGS) entry which is preliminary data.</text>
</comment>
<dbReference type="GO" id="GO:0010181">
    <property type="term" value="F:FMN binding"/>
    <property type="evidence" value="ECO:0007669"/>
    <property type="project" value="TreeGrafter"/>
</dbReference>
<reference evidence="2 3" key="1">
    <citation type="submission" date="2019-03" db="EMBL/GenBank/DDBJ databases">
        <title>Sequencing the genomes of 1000 actinobacteria strains.</title>
        <authorList>
            <person name="Klenk H.-P."/>
        </authorList>
    </citation>
    <scope>NUCLEOTIDE SEQUENCE [LARGE SCALE GENOMIC DNA]</scope>
    <source>
        <strain evidence="2 3">DSM 44969</strain>
    </source>
</reference>
<gene>
    <name evidence="2" type="ORF">EV378_3364</name>
</gene>
<dbReference type="InterPro" id="IPR029039">
    <property type="entry name" value="Flavoprotein-like_sf"/>
</dbReference>
<sequence length="185" mass="20213">MSRPTVQVLVASTRPGRVGEPTARWIAEQAEKHGAFDVEIVDLAEVDLPMFAEPKHPRFGEYELQHTKDFSELIGRADGFVFVFPEYNHSYNAALKNALDHLNREWANKPVGLVSYGGVAAGSRAAVALEPVLVALQMRIVGTVPIPFIAQFVHEEDDGRVFRPNEMVEAGTDGMLDSLAAALGS</sequence>
<dbReference type="GO" id="GO:0016491">
    <property type="term" value="F:oxidoreductase activity"/>
    <property type="evidence" value="ECO:0007669"/>
    <property type="project" value="InterPro"/>
</dbReference>
<evidence type="ECO:0000313" key="3">
    <source>
        <dbReference type="Proteomes" id="UP000295560"/>
    </source>
</evidence>
<dbReference type="AlphaFoldDB" id="A0A4R1IAU2"/>
<dbReference type="EMBL" id="SMFZ01000001">
    <property type="protein sequence ID" value="TCK27492.1"/>
    <property type="molecule type" value="Genomic_DNA"/>
</dbReference>
<dbReference type="SUPFAM" id="SSF52218">
    <property type="entry name" value="Flavoproteins"/>
    <property type="match status" value="1"/>
</dbReference>
<dbReference type="PANTHER" id="PTHR30543:SF21">
    <property type="entry name" value="NAD(P)H-DEPENDENT FMN REDUCTASE LOT6"/>
    <property type="match status" value="1"/>
</dbReference>
<dbReference type="Proteomes" id="UP000295560">
    <property type="component" value="Unassembled WGS sequence"/>
</dbReference>
<keyword evidence="3" id="KW-1185">Reference proteome</keyword>